<evidence type="ECO:0000259" key="1">
    <source>
        <dbReference type="Pfam" id="PF13635"/>
    </source>
</evidence>
<accession>X1D9C2</accession>
<dbReference type="AlphaFoldDB" id="X1D9C2"/>
<proteinExistence type="predicted"/>
<protein>
    <recommendedName>
        <fullName evidence="1">DUF4143 domain-containing protein</fullName>
    </recommendedName>
</protein>
<organism evidence="2">
    <name type="scientific">marine sediment metagenome</name>
    <dbReference type="NCBI Taxonomy" id="412755"/>
    <lineage>
        <taxon>unclassified sequences</taxon>
        <taxon>metagenomes</taxon>
        <taxon>ecological metagenomes</taxon>
    </lineage>
</organism>
<dbReference type="EMBL" id="BART01023250">
    <property type="protein sequence ID" value="GAH04900.1"/>
    <property type="molecule type" value="Genomic_DNA"/>
</dbReference>
<dbReference type="Pfam" id="PF13635">
    <property type="entry name" value="DUF4143"/>
    <property type="match status" value="1"/>
</dbReference>
<evidence type="ECO:0000313" key="2">
    <source>
        <dbReference type="EMBL" id="GAH04900.1"/>
    </source>
</evidence>
<gene>
    <name evidence="2" type="ORF">S01H4_42356</name>
</gene>
<comment type="caution">
    <text evidence="2">The sequence shown here is derived from an EMBL/GenBank/DDBJ whole genome shotgun (WGS) entry which is preliminary data.</text>
</comment>
<dbReference type="PANTHER" id="PTHR33295">
    <property type="entry name" value="ATPASE"/>
    <property type="match status" value="1"/>
</dbReference>
<name>X1D9C2_9ZZZZ</name>
<dbReference type="InterPro" id="IPR025420">
    <property type="entry name" value="DUF4143"/>
</dbReference>
<feature type="domain" description="DUF4143" evidence="1">
    <location>
        <begin position="8"/>
        <end position="95"/>
    </location>
</feature>
<reference evidence="2" key="1">
    <citation type="journal article" date="2014" name="Front. Microbiol.">
        <title>High frequency of phylogenetically diverse reductive dehalogenase-homologous genes in deep subseafloor sedimentary metagenomes.</title>
        <authorList>
            <person name="Kawai M."/>
            <person name="Futagami T."/>
            <person name="Toyoda A."/>
            <person name="Takaki Y."/>
            <person name="Nishi S."/>
            <person name="Hori S."/>
            <person name="Arai W."/>
            <person name="Tsubouchi T."/>
            <person name="Morono Y."/>
            <person name="Uchiyama I."/>
            <person name="Ito T."/>
            <person name="Fujiyama A."/>
            <person name="Inagaki F."/>
            <person name="Takami H."/>
        </authorList>
    </citation>
    <scope>NUCLEOTIDE SEQUENCE</scope>
    <source>
        <strain evidence="2">Expedition CK06-06</strain>
    </source>
</reference>
<feature type="non-terminal residue" evidence="2">
    <location>
        <position position="1"/>
    </location>
</feature>
<sequence>PNLPMDVYANKSIFKVFMVDTGLLGAMSKLDPRIILEGHELFKEFKGSLTENFVAQELQARYHEDLYYWTSRGVAEVDFLVPFRQKIYPLEVKAGLSKRKKSLLVYGEKYQNNDL</sequence>
<dbReference type="PANTHER" id="PTHR33295:SF7">
    <property type="entry name" value="ATPASE"/>
    <property type="match status" value="1"/>
</dbReference>